<feature type="region of interest" description="Disordered" evidence="1">
    <location>
        <begin position="1"/>
        <end position="77"/>
    </location>
</feature>
<keyword evidence="3" id="KW-1185">Reference proteome</keyword>
<evidence type="ECO:0000313" key="3">
    <source>
        <dbReference type="Proteomes" id="UP000240892"/>
    </source>
</evidence>
<feature type="region of interest" description="Disordered" evidence="1">
    <location>
        <begin position="98"/>
        <end position="157"/>
    </location>
</feature>
<dbReference type="AlphaFoldDB" id="A0A2T2XZL8"/>
<organism evidence="2 3">
    <name type="scientific">Kluyvera genomosp. 2</name>
    <dbReference type="NCBI Taxonomy" id="2774054"/>
    <lineage>
        <taxon>Bacteria</taxon>
        <taxon>Pseudomonadati</taxon>
        <taxon>Pseudomonadota</taxon>
        <taxon>Gammaproteobacteria</taxon>
        <taxon>Enterobacterales</taxon>
        <taxon>Enterobacteriaceae</taxon>
        <taxon>Kluyvera</taxon>
    </lineage>
</organism>
<name>A0A2T2XZL8_9ENTR</name>
<accession>A0A2T2XZL8</accession>
<evidence type="ECO:0000256" key="1">
    <source>
        <dbReference type="SAM" id="MobiDB-lite"/>
    </source>
</evidence>
<feature type="compositionally biased region" description="Acidic residues" evidence="1">
    <location>
        <begin position="105"/>
        <end position="115"/>
    </location>
</feature>
<protein>
    <submittedName>
        <fullName evidence="2">Uncharacterized protein</fullName>
    </submittedName>
</protein>
<feature type="region of interest" description="Disordered" evidence="1">
    <location>
        <begin position="186"/>
        <end position="208"/>
    </location>
</feature>
<reference evidence="2 3" key="1">
    <citation type="submission" date="2018-03" db="EMBL/GenBank/DDBJ databases">
        <title>First report of an OXA-48+CTX-M-M-producing Kluyvera ascorbata clone recovered from patients admitted in a University Hospital in Madrid, Spain.</title>
        <authorList>
            <person name="Hernandez-Garcia M."/>
            <person name="Leon-Sampedro R."/>
            <person name="Perez-Viso B."/>
            <person name="Morosini M.I."/>
            <person name="Lopez-Fresnena N."/>
            <person name="Coque T.M."/>
            <person name="Bonten M."/>
            <person name="Malhotra-Kumar S."/>
            <person name="Ruiz-Garbajosa P."/>
            <person name="Canton R."/>
        </authorList>
    </citation>
    <scope>NUCLEOTIDE SEQUENCE [LARGE SCALE GENOMIC DNA]</scope>
    <source>
        <strain evidence="2 3">KA2</strain>
    </source>
</reference>
<proteinExistence type="predicted"/>
<dbReference type="Proteomes" id="UP000240892">
    <property type="component" value="Unassembled WGS sequence"/>
</dbReference>
<evidence type="ECO:0000313" key="2">
    <source>
        <dbReference type="EMBL" id="PSR45687.1"/>
    </source>
</evidence>
<sequence>MADNADGPESALTELSDGLGDESAMMAMVDTHPDIDDNDLHEQNITANATDNTARDTSEDAAGPQDTAAENIDNPLVEGGTLALDSVDDEQYAVIVGENSHAGEDPLDTLLEDIDSGTHHETEIANEESSLNNDDAEGESKATIISQDEPLSFSDIISDDQNKDLSSLIQTTENPAINDVQHSVIPVPAEGGGAEGGQNWAPNESAQLDDLIAKSEIEP</sequence>
<comment type="caution">
    <text evidence="2">The sequence shown here is derived from an EMBL/GenBank/DDBJ whole genome shotgun (WGS) entry which is preliminary data.</text>
</comment>
<dbReference type="RefSeq" id="WP_106928451.1">
    <property type="nucleotide sequence ID" value="NZ_CABMMU010000013.1"/>
</dbReference>
<feature type="compositionally biased region" description="Basic and acidic residues" evidence="1">
    <location>
        <begin position="31"/>
        <end position="42"/>
    </location>
</feature>
<gene>
    <name evidence="2" type="ORF">C8256_16075</name>
</gene>
<dbReference type="EMBL" id="PYHO01000013">
    <property type="protein sequence ID" value="PSR45687.1"/>
    <property type="molecule type" value="Genomic_DNA"/>
</dbReference>